<evidence type="ECO:0000313" key="1">
    <source>
        <dbReference type="EMBL" id="MTD57157.1"/>
    </source>
</evidence>
<sequence length="221" mass="24445">MSIGTHSSARLPVDVRYIDLARRSYPRPWWRLDASDEALESWQVTASVRESIPCPTPHVADVLLDLATLAPEDGLADLGIGNDLTVEYIVETLFTSTGALRFEVDTTMPDGPARMVVLRRIEVEPAWRGHGLGVGLLAASLAMMGPFARFAVCRLSPVDWIELVPDRVSAELACVRAVSLIEKVGFRPWRGMHLVNLHDADLRGDPMAPVWDPYPRPEGRV</sequence>
<dbReference type="AlphaFoldDB" id="A0A6N7YVQ3"/>
<dbReference type="EMBL" id="WMBA01000044">
    <property type="protein sequence ID" value="MTD57157.1"/>
    <property type="molecule type" value="Genomic_DNA"/>
</dbReference>
<dbReference type="OrthoDB" id="3680727at2"/>
<dbReference type="Proteomes" id="UP000440096">
    <property type="component" value="Unassembled WGS sequence"/>
</dbReference>
<comment type="caution">
    <text evidence="1">The sequence shown here is derived from an EMBL/GenBank/DDBJ whole genome shotgun (WGS) entry which is preliminary data.</text>
</comment>
<dbReference type="InterPro" id="IPR016181">
    <property type="entry name" value="Acyl_CoA_acyltransferase"/>
</dbReference>
<dbReference type="RefSeq" id="WP_154759298.1">
    <property type="nucleotide sequence ID" value="NZ_WMBA01000044.1"/>
</dbReference>
<evidence type="ECO:0000313" key="2">
    <source>
        <dbReference type="Proteomes" id="UP000440096"/>
    </source>
</evidence>
<accession>A0A6N7YVQ3</accession>
<reference evidence="1 2" key="1">
    <citation type="submission" date="2019-11" db="EMBL/GenBank/DDBJ databases">
        <title>Draft genome of Amycolatopsis RM579.</title>
        <authorList>
            <person name="Duangmal K."/>
            <person name="Mingma R."/>
        </authorList>
    </citation>
    <scope>NUCLEOTIDE SEQUENCE [LARGE SCALE GENOMIC DNA]</scope>
    <source>
        <strain evidence="1 2">RM579</strain>
    </source>
</reference>
<proteinExistence type="predicted"/>
<protein>
    <submittedName>
        <fullName evidence="1">Uncharacterized protein</fullName>
    </submittedName>
</protein>
<organism evidence="1 2">
    <name type="scientific">Amycolatopsis pithecellobii</name>
    <dbReference type="NCBI Taxonomy" id="664692"/>
    <lineage>
        <taxon>Bacteria</taxon>
        <taxon>Bacillati</taxon>
        <taxon>Actinomycetota</taxon>
        <taxon>Actinomycetes</taxon>
        <taxon>Pseudonocardiales</taxon>
        <taxon>Pseudonocardiaceae</taxon>
        <taxon>Amycolatopsis</taxon>
    </lineage>
</organism>
<gene>
    <name evidence="1" type="ORF">GKO32_24720</name>
</gene>
<keyword evidence="2" id="KW-1185">Reference proteome</keyword>
<dbReference type="SUPFAM" id="SSF55729">
    <property type="entry name" value="Acyl-CoA N-acyltransferases (Nat)"/>
    <property type="match status" value="1"/>
</dbReference>
<name>A0A6N7YVQ3_9PSEU</name>